<reference evidence="2" key="1">
    <citation type="submission" date="2018-05" db="EMBL/GenBank/DDBJ databases">
        <authorList>
            <person name="Lanie J.A."/>
            <person name="Ng W.-L."/>
            <person name="Kazmierczak K.M."/>
            <person name="Andrzejewski T.M."/>
            <person name="Davidsen T.M."/>
            <person name="Wayne K.J."/>
            <person name="Tettelin H."/>
            <person name="Glass J.I."/>
            <person name="Rusch D."/>
            <person name="Podicherti R."/>
            <person name="Tsui H.-C.T."/>
            <person name="Winkler M.E."/>
        </authorList>
    </citation>
    <scope>NUCLEOTIDE SEQUENCE</scope>
</reference>
<protein>
    <submittedName>
        <fullName evidence="2">Uncharacterized protein</fullName>
    </submittedName>
</protein>
<dbReference type="AlphaFoldDB" id="A0A381UPS8"/>
<feature type="non-terminal residue" evidence="2">
    <location>
        <position position="30"/>
    </location>
</feature>
<accession>A0A381UPS8</accession>
<evidence type="ECO:0000256" key="1">
    <source>
        <dbReference type="SAM" id="MobiDB-lite"/>
    </source>
</evidence>
<name>A0A381UPS8_9ZZZZ</name>
<dbReference type="EMBL" id="UINC01006876">
    <property type="protein sequence ID" value="SVA30156.1"/>
    <property type="molecule type" value="Genomic_DNA"/>
</dbReference>
<proteinExistence type="predicted"/>
<evidence type="ECO:0000313" key="2">
    <source>
        <dbReference type="EMBL" id="SVA30156.1"/>
    </source>
</evidence>
<organism evidence="2">
    <name type="scientific">marine metagenome</name>
    <dbReference type="NCBI Taxonomy" id="408172"/>
    <lineage>
        <taxon>unclassified sequences</taxon>
        <taxon>metagenomes</taxon>
        <taxon>ecological metagenomes</taxon>
    </lineage>
</organism>
<gene>
    <name evidence="2" type="ORF">METZ01_LOCUS83010</name>
</gene>
<sequence length="30" mass="3080">MVAAERAASNMATAASRFLESLTPAQQADA</sequence>
<feature type="region of interest" description="Disordered" evidence="1">
    <location>
        <begin position="1"/>
        <end position="30"/>
    </location>
</feature>